<keyword evidence="3" id="KW-1185">Reference proteome</keyword>
<evidence type="ECO:0000313" key="2">
    <source>
        <dbReference type="EMBL" id="GBP74470.1"/>
    </source>
</evidence>
<evidence type="ECO:0000256" key="1">
    <source>
        <dbReference type="SAM" id="MobiDB-lite"/>
    </source>
</evidence>
<dbReference type="EMBL" id="BGZK01001209">
    <property type="protein sequence ID" value="GBP74470.1"/>
    <property type="molecule type" value="Genomic_DNA"/>
</dbReference>
<feature type="region of interest" description="Disordered" evidence="1">
    <location>
        <begin position="17"/>
        <end position="67"/>
    </location>
</feature>
<feature type="compositionally biased region" description="Basic and acidic residues" evidence="1">
    <location>
        <begin position="17"/>
        <end position="34"/>
    </location>
</feature>
<dbReference type="AlphaFoldDB" id="A0A4C1YHE7"/>
<accession>A0A4C1YHE7</accession>
<protein>
    <submittedName>
        <fullName evidence="2">Uncharacterized protein</fullName>
    </submittedName>
</protein>
<evidence type="ECO:0000313" key="3">
    <source>
        <dbReference type="Proteomes" id="UP000299102"/>
    </source>
</evidence>
<comment type="caution">
    <text evidence="2">The sequence shown here is derived from an EMBL/GenBank/DDBJ whole genome shotgun (WGS) entry which is preliminary data.</text>
</comment>
<gene>
    <name evidence="2" type="ORF">EVAR_58971_1</name>
</gene>
<proteinExistence type="predicted"/>
<name>A0A4C1YHE7_EUMVA</name>
<dbReference type="Proteomes" id="UP000299102">
    <property type="component" value="Unassembled WGS sequence"/>
</dbReference>
<organism evidence="2 3">
    <name type="scientific">Eumeta variegata</name>
    <name type="common">Bagworm moth</name>
    <name type="synonym">Eumeta japonica</name>
    <dbReference type="NCBI Taxonomy" id="151549"/>
    <lineage>
        <taxon>Eukaryota</taxon>
        <taxon>Metazoa</taxon>
        <taxon>Ecdysozoa</taxon>
        <taxon>Arthropoda</taxon>
        <taxon>Hexapoda</taxon>
        <taxon>Insecta</taxon>
        <taxon>Pterygota</taxon>
        <taxon>Neoptera</taxon>
        <taxon>Endopterygota</taxon>
        <taxon>Lepidoptera</taxon>
        <taxon>Glossata</taxon>
        <taxon>Ditrysia</taxon>
        <taxon>Tineoidea</taxon>
        <taxon>Psychidae</taxon>
        <taxon>Oiketicinae</taxon>
        <taxon>Eumeta</taxon>
    </lineage>
</organism>
<sequence length="118" mass="13155">MWAVLLELPFEAEQAKTRESEVKSVREEKVDKGSRPSGRASMSADAHTAASGARLPIGPRGRPALRGPQRRLSHVTYFRLRYKSYIAINCRWAITGRFLVGDQSPIVFESSDRIVPGT</sequence>
<reference evidence="2 3" key="1">
    <citation type="journal article" date="2019" name="Commun. Biol.">
        <title>The bagworm genome reveals a unique fibroin gene that provides high tensile strength.</title>
        <authorList>
            <person name="Kono N."/>
            <person name="Nakamura H."/>
            <person name="Ohtoshi R."/>
            <person name="Tomita M."/>
            <person name="Numata K."/>
            <person name="Arakawa K."/>
        </authorList>
    </citation>
    <scope>NUCLEOTIDE SEQUENCE [LARGE SCALE GENOMIC DNA]</scope>
</reference>